<dbReference type="Pfam" id="PF13223">
    <property type="entry name" value="DUF4031"/>
    <property type="match status" value="1"/>
</dbReference>
<proteinExistence type="predicted"/>
<accession>A0A8B6M1R2</accession>
<dbReference type="InterPro" id="IPR025109">
    <property type="entry name" value="DUF4031"/>
</dbReference>
<dbReference type="AlphaFoldDB" id="A0A8B6M1R2"/>
<dbReference type="Proteomes" id="UP000485880">
    <property type="component" value="Unassembled WGS sequence"/>
</dbReference>
<evidence type="ECO:0000313" key="3">
    <source>
        <dbReference type="Proteomes" id="UP000485880"/>
    </source>
</evidence>
<reference evidence="2 3" key="1">
    <citation type="submission" date="2019-05" db="EMBL/GenBank/DDBJ databases">
        <authorList>
            <person name="Farhan Ul Haque M."/>
        </authorList>
    </citation>
    <scope>NUCLEOTIDE SEQUENCE [LARGE SCALE GENOMIC DNA]</scope>
    <source>
        <strain evidence="2">2</strain>
    </source>
</reference>
<dbReference type="EMBL" id="CABFMQ020000013">
    <property type="protein sequence ID" value="VTZ48786.1"/>
    <property type="molecule type" value="Genomic_DNA"/>
</dbReference>
<comment type="caution">
    <text evidence="2">The sequence shown here is derived from an EMBL/GenBank/DDBJ whole genome shotgun (WGS) entry which is preliminary data.</text>
</comment>
<keyword evidence="3" id="KW-1185">Reference proteome</keyword>
<sequence>MAVYVDNVQHRFGRMIMCHLWADSQDELFAMVDRIGVASKWFQHPPKASWEHFDIGLSKKALAIAAGAVETDRFGPLEHVARRAGDQAKCDQIARLRAARGRTPGALVGSG</sequence>
<gene>
    <name evidence="2" type="ORF">MPC4_110086</name>
</gene>
<protein>
    <recommendedName>
        <fullName evidence="1">DUF4031 domain-containing protein</fullName>
    </recommendedName>
</protein>
<feature type="domain" description="DUF4031" evidence="1">
    <location>
        <begin position="3"/>
        <end position="73"/>
    </location>
</feature>
<evidence type="ECO:0000313" key="2">
    <source>
        <dbReference type="EMBL" id="VTZ48786.1"/>
    </source>
</evidence>
<evidence type="ECO:0000259" key="1">
    <source>
        <dbReference type="Pfam" id="PF13223"/>
    </source>
</evidence>
<organism evidence="2 3">
    <name type="scientific">Methylocella tundrae</name>
    <dbReference type="NCBI Taxonomy" id="227605"/>
    <lineage>
        <taxon>Bacteria</taxon>
        <taxon>Pseudomonadati</taxon>
        <taxon>Pseudomonadota</taxon>
        <taxon>Alphaproteobacteria</taxon>
        <taxon>Hyphomicrobiales</taxon>
        <taxon>Beijerinckiaceae</taxon>
        <taxon>Methylocella</taxon>
    </lineage>
</organism>
<dbReference type="RefSeq" id="WP_174511271.1">
    <property type="nucleotide sequence ID" value="NZ_CABFMQ020000013.1"/>
</dbReference>
<name>A0A8B6M1R2_METTU</name>